<gene>
    <name evidence="2" type="ORF">F8S09_10490</name>
</gene>
<sequence length="113" mass="12333">MHRLVSALLLALVGTASAATLQLQPGQTGRLGEFTLTVLRVQDSRCRPDVQCIQAGELRASVLVRRGDRFALLHMTLPEQGVTSVADGWDLPVRLREAAFGRLPRLTFTDGQP</sequence>
<evidence type="ECO:0000256" key="1">
    <source>
        <dbReference type="SAM" id="SignalP"/>
    </source>
</evidence>
<keyword evidence="1" id="KW-0732">Signal</keyword>
<dbReference type="RefSeq" id="WP_152871432.1">
    <property type="nucleotide sequence ID" value="NZ_WBSL01000004.1"/>
</dbReference>
<dbReference type="EMBL" id="WBSL01000004">
    <property type="protein sequence ID" value="MPY67115.1"/>
    <property type="molecule type" value="Genomic_DNA"/>
</dbReference>
<feature type="chain" id="PRO_5030765360" evidence="1">
    <location>
        <begin position="19"/>
        <end position="113"/>
    </location>
</feature>
<dbReference type="AlphaFoldDB" id="A0A7X1NWP5"/>
<dbReference type="Proteomes" id="UP000484842">
    <property type="component" value="Unassembled WGS sequence"/>
</dbReference>
<accession>A0A7X1NWP5</accession>
<keyword evidence="3" id="KW-1185">Reference proteome</keyword>
<evidence type="ECO:0000313" key="3">
    <source>
        <dbReference type="Proteomes" id="UP000484842"/>
    </source>
</evidence>
<reference evidence="2 3" key="1">
    <citation type="submission" date="2019-10" db="EMBL/GenBank/DDBJ databases">
        <title>Deinococcus sp. isolated from soil.</title>
        <authorList>
            <person name="Li Y."/>
            <person name="Wang J."/>
        </authorList>
    </citation>
    <scope>NUCLEOTIDE SEQUENCE [LARGE SCALE GENOMIC DNA]</scope>
    <source>
        <strain evidence="2 3">SDU3-2</strain>
    </source>
</reference>
<comment type="caution">
    <text evidence="2">The sequence shown here is derived from an EMBL/GenBank/DDBJ whole genome shotgun (WGS) entry which is preliminary data.</text>
</comment>
<protein>
    <submittedName>
        <fullName evidence="2">Uncharacterized protein</fullName>
    </submittedName>
</protein>
<name>A0A7X1NWP5_9DEIO</name>
<organism evidence="2 3">
    <name type="scientific">Deinococcus terrestris</name>
    <dbReference type="NCBI Taxonomy" id="2651870"/>
    <lineage>
        <taxon>Bacteria</taxon>
        <taxon>Thermotogati</taxon>
        <taxon>Deinococcota</taxon>
        <taxon>Deinococci</taxon>
        <taxon>Deinococcales</taxon>
        <taxon>Deinococcaceae</taxon>
        <taxon>Deinococcus</taxon>
    </lineage>
</organism>
<feature type="signal peptide" evidence="1">
    <location>
        <begin position="1"/>
        <end position="18"/>
    </location>
</feature>
<evidence type="ECO:0000313" key="2">
    <source>
        <dbReference type="EMBL" id="MPY67115.1"/>
    </source>
</evidence>
<proteinExistence type="predicted"/>